<feature type="domain" description="Translation initiation factor IF2/IF5" evidence="2">
    <location>
        <begin position="2"/>
        <end position="57"/>
    </location>
</feature>
<dbReference type="GO" id="GO:0003743">
    <property type="term" value="F:translation initiation factor activity"/>
    <property type="evidence" value="ECO:0007669"/>
    <property type="project" value="InterPro"/>
</dbReference>
<feature type="region of interest" description="Disordered" evidence="1">
    <location>
        <begin position="82"/>
        <end position="142"/>
    </location>
</feature>
<dbReference type="AlphaFoldDB" id="A0A7S2TNU3"/>
<dbReference type="EMBL" id="HBHP01012333">
    <property type="protein sequence ID" value="CAD9759452.1"/>
    <property type="molecule type" value="Transcribed_RNA"/>
</dbReference>
<evidence type="ECO:0000256" key="1">
    <source>
        <dbReference type="SAM" id="MobiDB-lite"/>
    </source>
</evidence>
<proteinExistence type="predicted"/>
<name>A0A7S2TNU3_9EUKA</name>
<evidence type="ECO:0000259" key="2">
    <source>
        <dbReference type="Pfam" id="PF01873"/>
    </source>
</evidence>
<evidence type="ECO:0000313" key="3">
    <source>
        <dbReference type="EMBL" id="CAD9759452.1"/>
    </source>
</evidence>
<feature type="compositionally biased region" description="Basic and acidic residues" evidence="1">
    <location>
        <begin position="106"/>
        <end position="117"/>
    </location>
</feature>
<dbReference type="Gene3D" id="3.30.30.170">
    <property type="match status" value="1"/>
</dbReference>
<accession>A0A7S2TNU3</accession>
<dbReference type="Pfam" id="PF01873">
    <property type="entry name" value="eIF-5_eIF-2B"/>
    <property type="match status" value="1"/>
</dbReference>
<reference evidence="3" key="1">
    <citation type="submission" date="2021-01" db="EMBL/GenBank/DDBJ databases">
        <authorList>
            <person name="Corre E."/>
            <person name="Pelletier E."/>
            <person name="Niang G."/>
            <person name="Scheremetjew M."/>
            <person name="Finn R."/>
            <person name="Kale V."/>
            <person name="Holt S."/>
            <person name="Cochrane G."/>
            <person name="Meng A."/>
            <person name="Brown T."/>
            <person name="Cohen L."/>
        </authorList>
    </citation>
    <scope>NUCLEOTIDE SEQUENCE</scope>
    <source>
        <strain evidence="3">CCMP622</strain>
    </source>
</reference>
<organism evidence="3">
    <name type="scientific">Lotharella oceanica</name>
    <dbReference type="NCBI Taxonomy" id="641309"/>
    <lineage>
        <taxon>Eukaryota</taxon>
        <taxon>Sar</taxon>
        <taxon>Rhizaria</taxon>
        <taxon>Cercozoa</taxon>
        <taxon>Chlorarachniophyceae</taxon>
        <taxon>Lotharella</taxon>
    </lineage>
</organism>
<dbReference type="InterPro" id="IPR002735">
    <property type="entry name" value="Transl_init_fac_IF2/IF5_dom"/>
</dbReference>
<feature type="compositionally biased region" description="Basic and acidic residues" evidence="1">
    <location>
        <begin position="130"/>
        <end position="142"/>
    </location>
</feature>
<protein>
    <recommendedName>
        <fullName evidence="2">Translation initiation factor IF2/IF5 domain-containing protein</fullName>
    </recommendedName>
</protein>
<sequence length="163" mass="18295">MLSGRFSVNDIEKRLESITNLLVLCSRCRDPGTRLETKGSKLKHAELILRCGACGHKSAPHKTHKSLKAITRLVWDAERKDLRARSEQATTRNSSRRHKATTTTPARDDLQNRHERTTGSQSGPAEVIEEEKWFTDSSKESRAKRLVEEFGGVPDGGGLFEIQ</sequence>
<gene>
    <name evidence="3" type="ORF">LSP00402_LOCUS7673</name>
</gene>